<evidence type="ECO:0000259" key="5">
    <source>
        <dbReference type="PROSITE" id="PS50075"/>
    </source>
</evidence>
<dbReference type="InterPro" id="IPR020806">
    <property type="entry name" value="PKS_PP-bd"/>
</dbReference>
<proteinExistence type="predicted"/>
<dbReference type="Pfam" id="PF08659">
    <property type="entry name" value="KR"/>
    <property type="match status" value="1"/>
</dbReference>
<dbReference type="SMART" id="SM00825">
    <property type="entry name" value="PKS_KS"/>
    <property type="match status" value="1"/>
</dbReference>
<dbReference type="SMART" id="SM00822">
    <property type="entry name" value="PKS_KR"/>
    <property type="match status" value="1"/>
</dbReference>
<dbReference type="Gene3D" id="3.40.50.720">
    <property type="entry name" value="NAD(P)-binding Rossmann-like Domain"/>
    <property type="match status" value="1"/>
</dbReference>
<dbReference type="SMART" id="SM00823">
    <property type="entry name" value="PKS_PP"/>
    <property type="match status" value="1"/>
</dbReference>
<evidence type="ECO:0000256" key="1">
    <source>
        <dbReference type="ARBA" id="ARBA00022450"/>
    </source>
</evidence>
<dbReference type="SMART" id="SM00827">
    <property type="entry name" value="PKS_AT"/>
    <property type="match status" value="1"/>
</dbReference>
<reference evidence="7 8" key="1">
    <citation type="submission" date="2024-04" db="EMBL/GenBank/DDBJ databases">
        <title>Novel species of the genus Ideonella isolated from streams.</title>
        <authorList>
            <person name="Lu H."/>
        </authorList>
    </citation>
    <scope>NUCLEOTIDE SEQUENCE [LARGE SCALE GENOMIC DNA]</scope>
    <source>
        <strain evidence="7 8">DXS22W</strain>
    </source>
</reference>
<dbReference type="RefSeq" id="WP_341410823.1">
    <property type="nucleotide sequence ID" value="NZ_JBBUTH010000007.1"/>
</dbReference>
<dbReference type="CDD" id="cd00833">
    <property type="entry name" value="PKS"/>
    <property type="match status" value="1"/>
</dbReference>
<dbReference type="Pfam" id="PF00550">
    <property type="entry name" value="PP-binding"/>
    <property type="match status" value="1"/>
</dbReference>
<dbReference type="Proteomes" id="UP001365405">
    <property type="component" value="Unassembled WGS sequence"/>
</dbReference>
<dbReference type="SUPFAM" id="SSF55048">
    <property type="entry name" value="Probable ACP-binding domain of malonyl-CoA ACP transacylase"/>
    <property type="match status" value="1"/>
</dbReference>
<organism evidence="7 8">
    <name type="scientific">Pseudaquabacterium inlustre</name>
    <dbReference type="NCBI Taxonomy" id="2984192"/>
    <lineage>
        <taxon>Bacteria</taxon>
        <taxon>Pseudomonadati</taxon>
        <taxon>Pseudomonadota</taxon>
        <taxon>Betaproteobacteria</taxon>
        <taxon>Burkholderiales</taxon>
        <taxon>Sphaerotilaceae</taxon>
        <taxon>Pseudaquabacterium</taxon>
    </lineage>
</organism>
<dbReference type="Gene3D" id="3.30.70.250">
    <property type="entry name" value="Malonyl-CoA ACP transacylase, ACP-binding"/>
    <property type="match status" value="1"/>
</dbReference>
<dbReference type="InterPro" id="IPR014043">
    <property type="entry name" value="Acyl_transferase_dom"/>
</dbReference>
<dbReference type="Gene3D" id="3.40.50.1820">
    <property type="entry name" value="alpha/beta hydrolase"/>
    <property type="match status" value="1"/>
</dbReference>
<feature type="domain" description="Carrier" evidence="5">
    <location>
        <begin position="1436"/>
        <end position="1511"/>
    </location>
</feature>
<dbReference type="InterPro" id="IPR016036">
    <property type="entry name" value="Malonyl_transacylase_ACP-bd"/>
</dbReference>
<dbReference type="Gene3D" id="3.30.70.3290">
    <property type="match status" value="1"/>
</dbReference>
<keyword evidence="3" id="KW-0808">Transferase</keyword>
<keyword evidence="8" id="KW-1185">Reference proteome</keyword>
<dbReference type="SUPFAM" id="SSF52151">
    <property type="entry name" value="FabD/lysophospholipase-like"/>
    <property type="match status" value="1"/>
</dbReference>
<dbReference type="Pfam" id="PF02801">
    <property type="entry name" value="Ketoacyl-synt_C"/>
    <property type="match status" value="1"/>
</dbReference>
<dbReference type="InterPro" id="IPR009081">
    <property type="entry name" value="PP-bd_ACP"/>
</dbReference>
<evidence type="ECO:0000313" key="7">
    <source>
        <dbReference type="EMBL" id="MEK8051132.1"/>
    </source>
</evidence>
<dbReference type="SUPFAM" id="SSF47336">
    <property type="entry name" value="ACP-like"/>
    <property type="match status" value="1"/>
</dbReference>
<dbReference type="Gene3D" id="3.40.366.10">
    <property type="entry name" value="Malonyl-Coenzyme A Acyl Carrier Protein, domain 2"/>
    <property type="match status" value="1"/>
</dbReference>
<dbReference type="PROSITE" id="PS50075">
    <property type="entry name" value="CARRIER"/>
    <property type="match status" value="1"/>
</dbReference>
<evidence type="ECO:0000256" key="3">
    <source>
        <dbReference type="ARBA" id="ARBA00022679"/>
    </source>
</evidence>
<gene>
    <name evidence="7" type="ORF">AACH10_12850</name>
</gene>
<accession>A0ABU9CGZ9</accession>
<dbReference type="InterPro" id="IPR049490">
    <property type="entry name" value="C883_1060-like_KR_N"/>
</dbReference>
<dbReference type="SUPFAM" id="SSF51735">
    <property type="entry name" value="NAD(P)-binding Rossmann-fold domains"/>
    <property type="match status" value="2"/>
</dbReference>
<feature type="region of interest" description="Disordered" evidence="4">
    <location>
        <begin position="1391"/>
        <end position="1435"/>
    </location>
</feature>
<dbReference type="Pfam" id="PF22621">
    <property type="entry name" value="CurL-like_PKS_C"/>
    <property type="match status" value="1"/>
</dbReference>
<dbReference type="PANTHER" id="PTHR43775:SF51">
    <property type="entry name" value="INACTIVE PHENOLPHTHIOCEROL SYNTHESIS POLYKETIDE SYNTHASE TYPE I PKS1-RELATED"/>
    <property type="match status" value="1"/>
</dbReference>
<keyword evidence="2" id="KW-0597">Phosphoprotein</keyword>
<dbReference type="Pfam" id="PF00109">
    <property type="entry name" value="ketoacyl-synt"/>
    <property type="match status" value="1"/>
</dbReference>
<dbReference type="InterPro" id="IPR014030">
    <property type="entry name" value="Ketoacyl_synth_N"/>
</dbReference>
<dbReference type="InterPro" id="IPR050091">
    <property type="entry name" value="PKS_NRPS_Biosynth_Enz"/>
</dbReference>
<feature type="domain" description="Ketosynthase family 3 (KS3)" evidence="6">
    <location>
        <begin position="15"/>
        <end position="441"/>
    </location>
</feature>
<dbReference type="PROSITE" id="PS52004">
    <property type="entry name" value="KS3_2"/>
    <property type="match status" value="1"/>
</dbReference>
<name>A0ABU9CGZ9_9BURK</name>
<evidence type="ECO:0000259" key="6">
    <source>
        <dbReference type="PROSITE" id="PS52004"/>
    </source>
</evidence>
<keyword evidence="1" id="KW-0596">Phosphopantetheine</keyword>
<dbReference type="InterPro" id="IPR016039">
    <property type="entry name" value="Thiolase-like"/>
</dbReference>
<feature type="compositionally biased region" description="Low complexity" evidence="4">
    <location>
        <begin position="1397"/>
        <end position="1419"/>
    </location>
</feature>
<dbReference type="PANTHER" id="PTHR43775">
    <property type="entry name" value="FATTY ACID SYNTHASE"/>
    <property type="match status" value="1"/>
</dbReference>
<dbReference type="InterPro" id="IPR036736">
    <property type="entry name" value="ACP-like_sf"/>
</dbReference>
<dbReference type="InterPro" id="IPR057326">
    <property type="entry name" value="KR_dom"/>
</dbReference>
<comment type="caution">
    <text evidence="7">The sequence shown here is derived from an EMBL/GenBank/DDBJ whole genome shotgun (WGS) entry which is preliminary data.</text>
</comment>
<dbReference type="SUPFAM" id="SSF53901">
    <property type="entry name" value="Thiolase-like"/>
    <property type="match status" value="1"/>
</dbReference>
<protein>
    <submittedName>
        <fullName evidence="7">SDR family NAD(P)-dependent oxidoreductase</fullName>
    </submittedName>
</protein>
<evidence type="ECO:0000313" key="8">
    <source>
        <dbReference type="Proteomes" id="UP001365405"/>
    </source>
</evidence>
<dbReference type="InterPro" id="IPR029058">
    <property type="entry name" value="AB_hydrolase_fold"/>
</dbReference>
<evidence type="ECO:0000256" key="4">
    <source>
        <dbReference type="SAM" id="MobiDB-lite"/>
    </source>
</evidence>
<dbReference type="InterPro" id="IPR018201">
    <property type="entry name" value="Ketoacyl_synth_AS"/>
</dbReference>
<dbReference type="InterPro" id="IPR036291">
    <property type="entry name" value="NAD(P)-bd_dom_sf"/>
</dbReference>
<dbReference type="Pfam" id="PF00698">
    <property type="entry name" value="Acyl_transf_1"/>
    <property type="match status" value="1"/>
</dbReference>
<dbReference type="EMBL" id="JBBUTH010000007">
    <property type="protein sequence ID" value="MEK8051132.1"/>
    <property type="molecule type" value="Genomic_DNA"/>
</dbReference>
<sequence>MSALPSDAAAPAELPEAVAIVGWAGRYPGAAHLDQLWDNLRGGVESVRFFTRDELLAAGLDPQLIDRPDYVPAKGRLDDVELFDASFFGYTPREAAVMDPQHRLFLECAWEALENAGRIVPRDGQAVGVYAASSINTYLLRNWNTEAFRALDGLELLISSDKDFLATRVAYKLDLKGPAVVVQTACSSSLSAVCQAAQSLLDFQCDLALAGGVSVNNPRVGGYVYRQGAIMSPDGHCRAFDAEAQGTLSGEGVGIVVLKRLSEALADGDTIHAVLRGFALNNDGANKIGYTAPSVDGQAEVIRMAQAFAGVGPDDISYIEAHGTGTELGDPIEIAALTQAFRAGTARRGFCGIGSVKTNFGHTDAAAGVTGLLKAALALDHGEIPPSLHYQRPNPHIDFANSPFRVIDRLTPWPAEAPRPWRAGVSAFGIGGTNAHVIVEEAPPQAASGPSRPAQLLLLSARSEKALDAAQQRLAAHLAAHPEQPLADVCHTLQAGRRAFDWRRAVVVRDAAAARDRLAQGGGVKRVAGDRPVVFCFSGQGTQHPGMGAGLYRDEPVFRQTLDHCLALLREHAGLDLAPLLFAAADDEAAAAALRDTRCAQPALFALEYALASTWMHWGVQPDAMIGHSIGEYVAACLAGVMSLDDALALVALRGRLVASLPAGAMLAVPMAEKPLAPLLRPPLAIAAVNAPKLCVVAGETAAVAALEDELRASGLAPTRLHTSHAFHSPMLDPILDEFHRAVARVRLSPPQRPYVTNVDGGWIRPEQATDPRHWVRHLREAVRFSAGVRLLLEDEARLFIEIGPGATLTGLVRQHVEASGAERALASMRSPRDGTDDGEFLLGALGRAWQSGVNVDWDAFAAQERRRRVPLPSYPFERRRFWVEPSATDGPPRAEAPLRKLADPADWLHVPAWRQAPLAPADAPAGPWLVLADAAGLGDALVAALAATGRRVTVATAGTAFEQPAPGRFTLRPAVAEDHEALFAALEAQGAAPAVVVHAWAADGGETRCFWSPLATVRAAGRRGAVRLLFVTAGAQAVLAGEHVDATAALVAGPALVGRAEYERLDARWIDLPREPAAAAAALLAEAGAPAAPRGAPAEPVAWRGAQRWLRGHAPLPLAAPAPGVPGLGAGAVVLVTGGFGGIGLALAAGIARSVPQARLALLGRHALPPRETWDGWLAAQPAGDATARRIRAVQALEQAGATVLPLAVDLADAAALAQAVAMVRQRLGRIDAAIHAAGVAGGGIVELKTPEAAAAVLAPKVSGTRALEAALAATPGAPPLAWLLHCSSLTATLGSAGQVDYTAANAFQDAHAHEAAAQGRRVVSVQWDTWAESGMALAAELPAAMAAQRAQGLAAGLTDAEGFEVLRRALAAGQPQLLVSTRDLAARLRPPPAAARPLAPRADAEAPPDGDAAAADDAAPEGRARRSLSTPFVAPRTDTERAVAAAWQDLFGIEAMGVDDDFFEADGHSLLAIQIVARLTKDLNVRLPVNALFESPTIARLAARIDGLRAEPGSDEARIAEALAMVEQLSDDEIAKLLADDGAAPH</sequence>
<dbReference type="InterPro" id="IPR020841">
    <property type="entry name" value="PKS_Beta-ketoAc_synthase_dom"/>
</dbReference>
<dbReference type="InterPro" id="IPR016035">
    <property type="entry name" value="Acyl_Trfase/lysoPLipase"/>
</dbReference>
<evidence type="ECO:0000256" key="2">
    <source>
        <dbReference type="ARBA" id="ARBA00022553"/>
    </source>
</evidence>
<dbReference type="PROSITE" id="PS00606">
    <property type="entry name" value="KS3_1"/>
    <property type="match status" value="1"/>
</dbReference>
<dbReference type="InterPro" id="IPR014031">
    <property type="entry name" value="Ketoacyl_synth_C"/>
</dbReference>
<dbReference type="InterPro" id="IPR013968">
    <property type="entry name" value="PKS_KR"/>
</dbReference>
<dbReference type="Gene3D" id="3.40.47.10">
    <property type="match status" value="1"/>
</dbReference>
<dbReference type="Pfam" id="PF21394">
    <property type="entry name" value="Beta-ketacyl_N"/>
    <property type="match status" value="1"/>
</dbReference>
<dbReference type="InterPro" id="IPR001227">
    <property type="entry name" value="Ac_transferase_dom_sf"/>
</dbReference>